<evidence type="ECO:0000313" key="1">
    <source>
        <dbReference type="EMBL" id="MBA5607507.1"/>
    </source>
</evidence>
<proteinExistence type="predicted"/>
<evidence type="ECO:0008006" key="3">
    <source>
        <dbReference type="Google" id="ProtNLM"/>
    </source>
</evidence>
<sequence>MKMMPSRRQGGVALLEVMLAVLLLGIGLLGTIGLQARAYSALSDASMRAEATMATEKLLGVMNADLANVAAGGYVYDGAAAPSTALAPWVTETQTYIPGARITVAVTGQNRRYQVDVAIRWTRKNGGAENVHRVTSYIGF</sequence>
<name>A0A7W2EKB8_9BURK</name>
<reference evidence="1 2" key="1">
    <citation type="submission" date="2020-07" db="EMBL/GenBank/DDBJ databases">
        <title>Novel species isolated from subtropical streams in China.</title>
        <authorList>
            <person name="Lu H."/>
        </authorList>
    </citation>
    <scope>NUCLEOTIDE SEQUENCE [LARGE SCALE GENOMIC DNA]</scope>
    <source>
        <strain evidence="1 2">FT3S</strain>
    </source>
</reference>
<dbReference type="Proteomes" id="UP000566711">
    <property type="component" value="Unassembled WGS sequence"/>
</dbReference>
<protein>
    <recommendedName>
        <fullName evidence="3">Type IV pilus modification protein PilV</fullName>
    </recommendedName>
</protein>
<keyword evidence="2" id="KW-1185">Reference proteome</keyword>
<gene>
    <name evidence="1" type="ORF">H3H36_19295</name>
</gene>
<evidence type="ECO:0000313" key="2">
    <source>
        <dbReference type="Proteomes" id="UP000566711"/>
    </source>
</evidence>
<organism evidence="1 2">
    <name type="scientific">Rugamonas fusca</name>
    <dbReference type="NCBI Taxonomy" id="2758568"/>
    <lineage>
        <taxon>Bacteria</taxon>
        <taxon>Pseudomonadati</taxon>
        <taxon>Pseudomonadota</taxon>
        <taxon>Betaproteobacteria</taxon>
        <taxon>Burkholderiales</taxon>
        <taxon>Oxalobacteraceae</taxon>
        <taxon>Telluria group</taxon>
        <taxon>Rugamonas</taxon>
    </lineage>
</organism>
<accession>A0A7W2EKB8</accession>
<dbReference type="RefSeq" id="WP_182219719.1">
    <property type="nucleotide sequence ID" value="NZ_JACEZS010000018.1"/>
</dbReference>
<dbReference type="AlphaFoldDB" id="A0A7W2EKB8"/>
<comment type="caution">
    <text evidence="1">The sequence shown here is derived from an EMBL/GenBank/DDBJ whole genome shotgun (WGS) entry which is preliminary data.</text>
</comment>
<dbReference type="EMBL" id="JACEZS010000018">
    <property type="protein sequence ID" value="MBA5607507.1"/>
    <property type="molecule type" value="Genomic_DNA"/>
</dbReference>